<evidence type="ECO:0000256" key="1">
    <source>
        <dbReference type="SAM" id="MobiDB-lite"/>
    </source>
</evidence>
<accession>A0A3B1D948</accession>
<gene>
    <name evidence="2" type="ORF">MNBD_NITROSPIRAE01-1572</name>
</gene>
<feature type="compositionally biased region" description="Basic and acidic residues" evidence="1">
    <location>
        <begin position="116"/>
        <end position="130"/>
    </location>
</feature>
<reference evidence="2" key="1">
    <citation type="submission" date="2018-06" db="EMBL/GenBank/DDBJ databases">
        <authorList>
            <person name="Zhirakovskaya E."/>
        </authorList>
    </citation>
    <scope>NUCLEOTIDE SEQUENCE</scope>
</reference>
<organism evidence="2">
    <name type="scientific">hydrothermal vent metagenome</name>
    <dbReference type="NCBI Taxonomy" id="652676"/>
    <lineage>
        <taxon>unclassified sequences</taxon>
        <taxon>metagenomes</taxon>
        <taxon>ecological metagenomes</taxon>
    </lineage>
</organism>
<name>A0A3B1D948_9ZZZZ</name>
<evidence type="ECO:0000313" key="2">
    <source>
        <dbReference type="EMBL" id="VAX28285.1"/>
    </source>
</evidence>
<feature type="region of interest" description="Disordered" evidence="1">
    <location>
        <begin position="116"/>
        <end position="164"/>
    </location>
</feature>
<feature type="non-terminal residue" evidence="2">
    <location>
        <position position="1"/>
    </location>
</feature>
<feature type="compositionally biased region" description="Polar residues" evidence="1">
    <location>
        <begin position="135"/>
        <end position="145"/>
    </location>
</feature>
<feature type="compositionally biased region" description="Basic residues" evidence="1">
    <location>
        <begin position="150"/>
        <end position="164"/>
    </location>
</feature>
<dbReference type="EMBL" id="UOGF01000036">
    <property type="protein sequence ID" value="VAX28285.1"/>
    <property type="molecule type" value="Genomic_DNA"/>
</dbReference>
<proteinExistence type="predicted"/>
<sequence>NTAMTQTAQLQNRITQSPRLITQKKRLCRLFGTSQNTTQRKMRDRPIQCLDDEDLDKKEKKRKKTLSTKYSNSLGFMKPLYNYADETFDYYFEKAATLNQLETFIDSAIEEATKKKNAAESKKTAEKEETPLESLATSSTASIVSTPKKAVPKKKKRNRKNKRRGKDITAEVFKGISSTTVQEPVYSPGTVTNTLLQTWIGSKPGGAICTFGGIYVSDDTVYIYATIEIRDHSVTDFPLWNRYEVETHYHPVPESKNYLHVKGRSGGSAQNVLTANNWLIPGGRATLRQAVQAWDNANPLNKSPHAW</sequence>
<dbReference type="AlphaFoldDB" id="A0A3B1D948"/>
<protein>
    <submittedName>
        <fullName evidence="2">Uncharacterized protein</fullName>
    </submittedName>
</protein>